<reference evidence="3" key="1">
    <citation type="submission" date="2024-04" db="EMBL/GenBank/DDBJ databases">
        <title>Salinicola lusitanus LLJ914,a marine bacterium isolated from the Okinawa Trough.</title>
        <authorList>
            <person name="Li J."/>
        </authorList>
    </citation>
    <scope>NUCLEOTIDE SEQUENCE [LARGE SCALE GENOMIC DNA]</scope>
</reference>
<comment type="caution">
    <text evidence="2">The sequence shown here is derived from an EMBL/GenBank/DDBJ whole genome shotgun (WGS) entry which is preliminary data.</text>
</comment>
<gene>
    <name evidence="2" type="ORF">WMY93_012659</name>
</gene>
<dbReference type="EMBL" id="JBBPFD010000009">
    <property type="protein sequence ID" value="KAK7912448.1"/>
    <property type="molecule type" value="Genomic_DNA"/>
</dbReference>
<keyword evidence="3" id="KW-1185">Reference proteome</keyword>
<evidence type="ECO:0000313" key="3">
    <source>
        <dbReference type="Proteomes" id="UP001460270"/>
    </source>
</evidence>
<organism evidence="2 3">
    <name type="scientific">Mugilogobius chulae</name>
    <name type="common">yellowstripe goby</name>
    <dbReference type="NCBI Taxonomy" id="88201"/>
    <lineage>
        <taxon>Eukaryota</taxon>
        <taxon>Metazoa</taxon>
        <taxon>Chordata</taxon>
        <taxon>Craniata</taxon>
        <taxon>Vertebrata</taxon>
        <taxon>Euteleostomi</taxon>
        <taxon>Actinopterygii</taxon>
        <taxon>Neopterygii</taxon>
        <taxon>Teleostei</taxon>
        <taxon>Neoteleostei</taxon>
        <taxon>Acanthomorphata</taxon>
        <taxon>Gobiaria</taxon>
        <taxon>Gobiiformes</taxon>
        <taxon>Gobioidei</taxon>
        <taxon>Gobiidae</taxon>
        <taxon>Gobionellinae</taxon>
        <taxon>Mugilogobius</taxon>
    </lineage>
</organism>
<sequence>MTSEALWYFKVLYYNTDRTHGCHIYSALDFASAGVLKCTVSSAPFQLRRSTAPFQRAVPTAPNCAVSSAPFQLRRFICAVLICAVLTAPFQLRRSNCAVLRLFHLRHSSKQTDEHCHSSLPEEGQSQTSQNKSMFTKVFISDTPPCLCDPVYFSTLSLVVCQQKGRDSRSTGPFTSPNDRTAGARAVYLSKRPGQQEQGPFTSPNDRDSSSSTGPVLLSSNSLSPNARDSKSLFTSPHRLSPNARDRLFQTAAACLPLHTDCLQTARDSSSSSQTW</sequence>
<accession>A0AAW0NXV6</accession>
<feature type="compositionally biased region" description="Low complexity" evidence="1">
    <location>
        <begin position="210"/>
        <end position="224"/>
    </location>
</feature>
<evidence type="ECO:0000256" key="1">
    <source>
        <dbReference type="SAM" id="MobiDB-lite"/>
    </source>
</evidence>
<evidence type="ECO:0000313" key="2">
    <source>
        <dbReference type="EMBL" id="KAK7912448.1"/>
    </source>
</evidence>
<dbReference type="Proteomes" id="UP001460270">
    <property type="component" value="Unassembled WGS sequence"/>
</dbReference>
<dbReference type="AlphaFoldDB" id="A0AAW0NXV6"/>
<feature type="compositionally biased region" description="Polar residues" evidence="1">
    <location>
        <begin position="193"/>
        <end position="204"/>
    </location>
</feature>
<feature type="region of interest" description="Disordered" evidence="1">
    <location>
        <begin position="190"/>
        <end position="241"/>
    </location>
</feature>
<name>A0AAW0NXV6_9GOBI</name>
<protein>
    <submittedName>
        <fullName evidence="2">Uncharacterized protein</fullName>
    </submittedName>
</protein>
<proteinExistence type="predicted"/>